<dbReference type="GO" id="GO:0003700">
    <property type="term" value="F:DNA-binding transcription factor activity"/>
    <property type="evidence" value="ECO:0007669"/>
    <property type="project" value="TreeGrafter"/>
</dbReference>
<dbReference type="Proteomes" id="UP000313849">
    <property type="component" value="Unassembled WGS sequence"/>
</dbReference>
<dbReference type="OrthoDB" id="3825402at2"/>
<organism evidence="5 6">
    <name type="scientific">Miniimonas arenae</name>
    <dbReference type="NCBI Taxonomy" id="676201"/>
    <lineage>
        <taxon>Bacteria</taxon>
        <taxon>Bacillati</taxon>
        <taxon>Actinomycetota</taxon>
        <taxon>Actinomycetes</taxon>
        <taxon>Micrococcales</taxon>
        <taxon>Beutenbergiaceae</taxon>
        <taxon>Miniimonas</taxon>
    </lineage>
</organism>
<dbReference type="InterPro" id="IPR050109">
    <property type="entry name" value="HTH-type_TetR-like_transc_reg"/>
</dbReference>
<dbReference type="Gene3D" id="1.10.357.10">
    <property type="entry name" value="Tetracycline Repressor, domain 2"/>
    <property type="match status" value="1"/>
</dbReference>
<keyword evidence="1" id="KW-0805">Transcription regulation</keyword>
<dbReference type="SUPFAM" id="SSF48498">
    <property type="entry name" value="Tetracyclin repressor-like, C-terminal domain"/>
    <property type="match status" value="1"/>
</dbReference>
<evidence type="ECO:0000313" key="6">
    <source>
        <dbReference type="Proteomes" id="UP000313849"/>
    </source>
</evidence>
<comment type="caution">
    <text evidence="5">The sequence shown here is derived from an EMBL/GenBank/DDBJ whole genome shotgun (WGS) entry which is preliminary data.</text>
</comment>
<name>A0A5C5BA72_9MICO</name>
<gene>
    <name evidence="5" type="ORF">FH969_14160</name>
</gene>
<evidence type="ECO:0000256" key="2">
    <source>
        <dbReference type="ARBA" id="ARBA00023125"/>
    </source>
</evidence>
<dbReference type="EMBL" id="VENP01000082">
    <property type="protein sequence ID" value="TNU72922.1"/>
    <property type="molecule type" value="Genomic_DNA"/>
</dbReference>
<protein>
    <submittedName>
        <fullName evidence="5">TetR/AcrR family transcriptional regulator</fullName>
    </submittedName>
</protein>
<sequence>MSATPSRVYRSELRAEQAERTRRRILEAAAAEFSERGYQATTMAAIARAARVSTETVKSAGSKAELLIGGFEITFAGQEGADSLADTETAAPVFELPDDAVLTAVVGLVTAANAASSRLWTVLLGASLSDPVVDEALRRMLEHRRRDFRLLVTELVRRGLAGGADGELDVERTADQLSFLMSPEGYQQLVDQSGWSPEDYRAWVHDAVLRVVRG</sequence>
<dbReference type="InterPro" id="IPR009057">
    <property type="entry name" value="Homeodomain-like_sf"/>
</dbReference>
<reference evidence="5 6" key="1">
    <citation type="submission" date="2019-06" db="EMBL/GenBank/DDBJ databases">
        <title>Draft genome sequence of Miniimonas arenae KCTC 19750T isolated from sea sand.</title>
        <authorList>
            <person name="Park S.-J."/>
        </authorList>
    </citation>
    <scope>NUCLEOTIDE SEQUENCE [LARGE SCALE GENOMIC DNA]</scope>
    <source>
        <strain evidence="5 6">KCTC 19750</strain>
    </source>
</reference>
<dbReference type="GO" id="GO:0000976">
    <property type="term" value="F:transcription cis-regulatory region binding"/>
    <property type="evidence" value="ECO:0007669"/>
    <property type="project" value="TreeGrafter"/>
</dbReference>
<dbReference type="AlphaFoldDB" id="A0A5C5BA72"/>
<keyword evidence="6" id="KW-1185">Reference proteome</keyword>
<evidence type="ECO:0000256" key="1">
    <source>
        <dbReference type="ARBA" id="ARBA00023015"/>
    </source>
</evidence>
<evidence type="ECO:0000259" key="4">
    <source>
        <dbReference type="Pfam" id="PF00440"/>
    </source>
</evidence>
<dbReference type="SUPFAM" id="SSF46689">
    <property type="entry name" value="Homeodomain-like"/>
    <property type="match status" value="1"/>
</dbReference>
<dbReference type="Pfam" id="PF00440">
    <property type="entry name" value="TetR_N"/>
    <property type="match status" value="1"/>
</dbReference>
<proteinExistence type="predicted"/>
<keyword evidence="3" id="KW-0804">Transcription</keyword>
<accession>A0A5C5BA72</accession>
<dbReference type="RefSeq" id="WP_108718011.1">
    <property type="nucleotide sequence ID" value="NZ_VENP01000082.1"/>
</dbReference>
<dbReference type="PANTHER" id="PTHR30055">
    <property type="entry name" value="HTH-TYPE TRANSCRIPTIONAL REGULATOR RUTR"/>
    <property type="match status" value="1"/>
</dbReference>
<dbReference type="InterPro" id="IPR001647">
    <property type="entry name" value="HTH_TetR"/>
</dbReference>
<dbReference type="PANTHER" id="PTHR30055:SF234">
    <property type="entry name" value="HTH-TYPE TRANSCRIPTIONAL REGULATOR BETI"/>
    <property type="match status" value="1"/>
</dbReference>
<evidence type="ECO:0000313" key="5">
    <source>
        <dbReference type="EMBL" id="TNU72922.1"/>
    </source>
</evidence>
<dbReference type="InterPro" id="IPR036271">
    <property type="entry name" value="Tet_transcr_reg_TetR-rel_C_sf"/>
</dbReference>
<evidence type="ECO:0000256" key="3">
    <source>
        <dbReference type="ARBA" id="ARBA00023163"/>
    </source>
</evidence>
<feature type="domain" description="HTH tetR-type" evidence="4">
    <location>
        <begin position="25"/>
        <end position="66"/>
    </location>
</feature>
<keyword evidence="2" id="KW-0238">DNA-binding</keyword>